<dbReference type="PANTHER" id="PTHR33154">
    <property type="entry name" value="TRANSCRIPTIONAL REGULATOR, ARSR FAMILY"/>
    <property type="match status" value="1"/>
</dbReference>
<dbReference type="SMART" id="SM00418">
    <property type="entry name" value="HTH_ARSR"/>
    <property type="match status" value="1"/>
</dbReference>
<dbReference type="EMBL" id="JTEO01000004">
    <property type="protein sequence ID" value="MCQ6963171.1"/>
    <property type="molecule type" value="Genomic_DNA"/>
</dbReference>
<dbReference type="PRINTS" id="PR00778">
    <property type="entry name" value="HTHARSR"/>
</dbReference>
<evidence type="ECO:0000313" key="6">
    <source>
        <dbReference type="Proteomes" id="UP001206983"/>
    </source>
</evidence>
<evidence type="ECO:0000256" key="1">
    <source>
        <dbReference type="ARBA" id="ARBA00023015"/>
    </source>
</evidence>
<dbReference type="RefSeq" id="WP_256622340.1">
    <property type="nucleotide sequence ID" value="NZ_JTEO01000004.1"/>
</dbReference>
<dbReference type="InterPro" id="IPR036388">
    <property type="entry name" value="WH-like_DNA-bd_sf"/>
</dbReference>
<dbReference type="GO" id="GO:0003677">
    <property type="term" value="F:DNA binding"/>
    <property type="evidence" value="ECO:0007669"/>
    <property type="project" value="UniProtKB-KW"/>
</dbReference>
<keyword evidence="1" id="KW-0805">Transcription regulation</keyword>
<gene>
    <name evidence="5" type="ORF">PV02_05225</name>
</gene>
<evidence type="ECO:0000313" key="5">
    <source>
        <dbReference type="EMBL" id="MCQ6963171.1"/>
    </source>
</evidence>
<dbReference type="Gene3D" id="1.10.10.10">
    <property type="entry name" value="Winged helix-like DNA-binding domain superfamily/Winged helix DNA-binding domain"/>
    <property type="match status" value="1"/>
</dbReference>
<organism evidence="5 6">
    <name type="scientific">Methanolobus chelungpuianus</name>
    <dbReference type="NCBI Taxonomy" id="502115"/>
    <lineage>
        <taxon>Archaea</taxon>
        <taxon>Methanobacteriati</taxon>
        <taxon>Methanobacteriota</taxon>
        <taxon>Stenosarchaea group</taxon>
        <taxon>Methanomicrobia</taxon>
        <taxon>Methanosarcinales</taxon>
        <taxon>Methanosarcinaceae</taxon>
        <taxon>Methanolobus</taxon>
    </lineage>
</organism>
<dbReference type="InterPro" id="IPR011991">
    <property type="entry name" value="ArsR-like_HTH"/>
</dbReference>
<keyword evidence="2" id="KW-0238">DNA-binding</keyword>
<accession>A0AAE3KXS7</accession>
<evidence type="ECO:0000259" key="4">
    <source>
        <dbReference type="PROSITE" id="PS50987"/>
    </source>
</evidence>
<keyword evidence="3" id="KW-0804">Transcription</keyword>
<dbReference type="AlphaFoldDB" id="A0AAE3KXS7"/>
<dbReference type="NCBIfam" id="NF033788">
    <property type="entry name" value="HTH_metalloreg"/>
    <property type="match status" value="1"/>
</dbReference>
<evidence type="ECO:0000256" key="3">
    <source>
        <dbReference type="ARBA" id="ARBA00023163"/>
    </source>
</evidence>
<dbReference type="CDD" id="cd00090">
    <property type="entry name" value="HTH_ARSR"/>
    <property type="match status" value="1"/>
</dbReference>
<sequence length="123" mass="14263">MKIEPNAECPEPYILPDKVAMLVHETMQEDVGPLVSLFKVLSDPVRIHILRALEVSELCVCVLAEITDYKHSALSYHLKLLKDANMVESKRERNFQTYYLTDFGRSLLHTIERSISDRFQKEL</sequence>
<dbReference type="InterPro" id="IPR001845">
    <property type="entry name" value="HTH_ArsR_DNA-bd_dom"/>
</dbReference>
<comment type="caution">
    <text evidence="5">The sequence shown here is derived from an EMBL/GenBank/DDBJ whole genome shotgun (WGS) entry which is preliminary data.</text>
</comment>
<dbReference type="GO" id="GO:0003700">
    <property type="term" value="F:DNA-binding transcription factor activity"/>
    <property type="evidence" value="ECO:0007669"/>
    <property type="project" value="InterPro"/>
</dbReference>
<reference evidence="5 6" key="1">
    <citation type="journal article" date="2011" name="Appl. Environ. Microbiol.">
        <title>Methanogenic archaea isolated from Taiwan's Chelungpu fault.</title>
        <authorList>
            <person name="Wu S.Y."/>
            <person name="Lai M.C."/>
        </authorList>
    </citation>
    <scope>NUCLEOTIDE SEQUENCE [LARGE SCALE GENOMIC DNA]</scope>
    <source>
        <strain evidence="5 6">St545Mb</strain>
    </source>
</reference>
<evidence type="ECO:0000256" key="2">
    <source>
        <dbReference type="ARBA" id="ARBA00023125"/>
    </source>
</evidence>
<proteinExistence type="predicted"/>
<dbReference type="InterPro" id="IPR051081">
    <property type="entry name" value="HTH_MetalResp_TranReg"/>
</dbReference>
<protein>
    <submittedName>
        <fullName evidence="5">ArsR family transcriptional regulator</fullName>
    </submittedName>
</protein>
<dbReference type="InterPro" id="IPR036390">
    <property type="entry name" value="WH_DNA-bd_sf"/>
</dbReference>
<dbReference type="Proteomes" id="UP001206983">
    <property type="component" value="Unassembled WGS sequence"/>
</dbReference>
<dbReference type="SUPFAM" id="SSF46785">
    <property type="entry name" value="Winged helix' DNA-binding domain"/>
    <property type="match status" value="1"/>
</dbReference>
<feature type="domain" description="HTH arsR-type" evidence="4">
    <location>
        <begin position="26"/>
        <end position="123"/>
    </location>
</feature>
<dbReference type="PROSITE" id="PS50987">
    <property type="entry name" value="HTH_ARSR_2"/>
    <property type="match status" value="1"/>
</dbReference>
<name>A0AAE3KXS7_9EURY</name>
<dbReference type="PANTHER" id="PTHR33154:SF35">
    <property type="entry name" value="TRANSCRIPTIONAL REGULATOR, ARSR FAMILY"/>
    <property type="match status" value="1"/>
</dbReference>
<dbReference type="Pfam" id="PF01022">
    <property type="entry name" value="HTH_5"/>
    <property type="match status" value="1"/>
</dbReference>
<keyword evidence="6" id="KW-1185">Reference proteome</keyword>